<accession>A0A5B7J964</accession>
<reference evidence="2 3" key="1">
    <citation type="submission" date="2019-05" db="EMBL/GenBank/DDBJ databases">
        <title>Another draft genome of Portunus trituberculatus and its Hox gene families provides insights of decapod evolution.</title>
        <authorList>
            <person name="Jeong J.-H."/>
            <person name="Song I."/>
            <person name="Kim S."/>
            <person name="Choi T."/>
            <person name="Kim D."/>
            <person name="Ryu S."/>
            <person name="Kim W."/>
        </authorList>
    </citation>
    <scope>NUCLEOTIDE SEQUENCE [LARGE SCALE GENOMIC DNA]</scope>
    <source>
        <tissue evidence="2">Muscle</tissue>
    </source>
</reference>
<feature type="transmembrane region" description="Helical" evidence="1">
    <location>
        <begin position="119"/>
        <end position="144"/>
    </location>
</feature>
<gene>
    <name evidence="2" type="ORF">E2C01_086021</name>
</gene>
<dbReference type="Proteomes" id="UP000324222">
    <property type="component" value="Unassembled WGS sequence"/>
</dbReference>
<dbReference type="OrthoDB" id="1884872at2759"/>
<protein>
    <submittedName>
        <fullName evidence="2">Uncharacterized protein</fullName>
    </submittedName>
</protein>
<evidence type="ECO:0000313" key="2">
    <source>
        <dbReference type="EMBL" id="MPC91013.1"/>
    </source>
</evidence>
<evidence type="ECO:0000256" key="1">
    <source>
        <dbReference type="SAM" id="Phobius"/>
    </source>
</evidence>
<proteinExistence type="predicted"/>
<sequence length="145" mass="16095">MITLHASAFQFFSQKKVIQVAKSATGPAGSSPQKVTVVKSADGRVIVKTSENMEKEALTKVVNTVTSQPTPKTVIVSTVKTATSIVKEVMDEKKEVSPLKKEEPVPVKTPVKEPKKVSLYFDSICFIYFIFFYKLKVILIFLLLL</sequence>
<evidence type="ECO:0000313" key="3">
    <source>
        <dbReference type="Proteomes" id="UP000324222"/>
    </source>
</evidence>
<keyword evidence="1" id="KW-0812">Transmembrane</keyword>
<keyword evidence="1" id="KW-1133">Transmembrane helix</keyword>
<keyword evidence="1" id="KW-0472">Membrane</keyword>
<organism evidence="2 3">
    <name type="scientific">Portunus trituberculatus</name>
    <name type="common">Swimming crab</name>
    <name type="synonym">Neptunus trituberculatus</name>
    <dbReference type="NCBI Taxonomy" id="210409"/>
    <lineage>
        <taxon>Eukaryota</taxon>
        <taxon>Metazoa</taxon>
        <taxon>Ecdysozoa</taxon>
        <taxon>Arthropoda</taxon>
        <taxon>Crustacea</taxon>
        <taxon>Multicrustacea</taxon>
        <taxon>Malacostraca</taxon>
        <taxon>Eumalacostraca</taxon>
        <taxon>Eucarida</taxon>
        <taxon>Decapoda</taxon>
        <taxon>Pleocyemata</taxon>
        <taxon>Brachyura</taxon>
        <taxon>Eubrachyura</taxon>
        <taxon>Portunoidea</taxon>
        <taxon>Portunidae</taxon>
        <taxon>Portuninae</taxon>
        <taxon>Portunus</taxon>
    </lineage>
</organism>
<dbReference type="EMBL" id="VSRR010086281">
    <property type="protein sequence ID" value="MPC91013.1"/>
    <property type="molecule type" value="Genomic_DNA"/>
</dbReference>
<comment type="caution">
    <text evidence="2">The sequence shown here is derived from an EMBL/GenBank/DDBJ whole genome shotgun (WGS) entry which is preliminary data.</text>
</comment>
<dbReference type="AlphaFoldDB" id="A0A5B7J964"/>
<keyword evidence="3" id="KW-1185">Reference proteome</keyword>
<name>A0A5B7J964_PORTR</name>